<comment type="caution">
    <text evidence="1">The sequence shown here is derived from an EMBL/GenBank/DDBJ whole genome shotgun (WGS) entry which is preliminary data.</text>
</comment>
<evidence type="ECO:0000313" key="1">
    <source>
        <dbReference type="EMBL" id="KAF4043088.1"/>
    </source>
</evidence>
<accession>A0A833T452</accession>
<keyword evidence="2" id="KW-1185">Reference proteome</keyword>
<dbReference type="AlphaFoldDB" id="A0A833T452"/>
<reference evidence="1" key="1">
    <citation type="submission" date="2020-04" db="EMBL/GenBank/DDBJ databases">
        <title>Hybrid Assembly of Korean Phytophthora infestans isolates.</title>
        <authorList>
            <person name="Prokchorchik M."/>
            <person name="Lee Y."/>
            <person name="Seo J."/>
            <person name="Cho J.-H."/>
            <person name="Park Y.-E."/>
            <person name="Jang D.-C."/>
            <person name="Im J.-S."/>
            <person name="Choi J.-G."/>
            <person name="Park H.-J."/>
            <person name="Lee G.-B."/>
            <person name="Lee Y.-G."/>
            <person name="Hong S.-Y."/>
            <person name="Cho K."/>
            <person name="Sohn K.H."/>
        </authorList>
    </citation>
    <scope>NUCLEOTIDE SEQUENCE</scope>
    <source>
        <strain evidence="1">KR_1_A1</strain>
    </source>
</reference>
<name>A0A833T452_PHYIN</name>
<evidence type="ECO:0000313" key="2">
    <source>
        <dbReference type="Proteomes" id="UP000602510"/>
    </source>
</evidence>
<organism evidence="1 2">
    <name type="scientific">Phytophthora infestans</name>
    <name type="common">Potato late blight agent</name>
    <name type="synonym">Botrytis infestans</name>
    <dbReference type="NCBI Taxonomy" id="4787"/>
    <lineage>
        <taxon>Eukaryota</taxon>
        <taxon>Sar</taxon>
        <taxon>Stramenopiles</taxon>
        <taxon>Oomycota</taxon>
        <taxon>Peronosporomycetes</taxon>
        <taxon>Peronosporales</taxon>
        <taxon>Peronosporaceae</taxon>
        <taxon>Phytophthora</taxon>
    </lineage>
</organism>
<dbReference type="EMBL" id="WSZM01000092">
    <property type="protein sequence ID" value="KAF4043088.1"/>
    <property type="molecule type" value="Genomic_DNA"/>
</dbReference>
<gene>
    <name evidence="1" type="ORF">GN244_ATG04563</name>
</gene>
<proteinExistence type="predicted"/>
<sequence>MVVAKLMMRAIGMLFISGGNDKVNAIAEWRGEVAEWVYENTPGARRNMDTVMRYAVPDGDRSLGQWLLDVVYVLEPLLPPLSLNNGTT</sequence>
<protein>
    <submittedName>
        <fullName evidence="1">Uncharacterized protein</fullName>
    </submittedName>
</protein>
<dbReference type="Proteomes" id="UP000602510">
    <property type="component" value="Unassembled WGS sequence"/>
</dbReference>